<dbReference type="PATRIC" id="fig|1003195.29.peg.2584"/>
<organism evidence="3 4">
    <name type="scientific">Streptantibioticus cattleyicolor (strain ATCC 35852 / DSM 46488 / JCM 4925 / NBRC 14057 / NRRL 8057)</name>
    <name type="common">Streptomyces cattleya</name>
    <dbReference type="NCBI Taxonomy" id="1003195"/>
    <lineage>
        <taxon>Bacteria</taxon>
        <taxon>Bacillati</taxon>
        <taxon>Actinomycetota</taxon>
        <taxon>Actinomycetes</taxon>
        <taxon>Kitasatosporales</taxon>
        <taxon>Streptomycetaceae</taxon>
        <taxon>Streptantibioticus</taxon>
    </lineage>
</organism>
<evidence type="ECO:0000313" key="3">
    <source>
        <dbReference type="EMBL" id="AEW94949.1"/>
    </source>
</evidence>
<protein>
    <submittedName>
        <fullName evidence="3">Integral membrane protein</fullName>
    </submittedName>
</protein>
<evidence type="ECO:0000313" key="4">
    <source>
        <dbReference type="Proteomes" id="UP000007842"/>
    </source>
</evidence>
<dbReference type="KEGG" id="scy:SCATT_25780"/>
<feature type="chain" id="PRO_5039484908" evidence="2">
    <location>
        <begin position="18"/>
        <end position="239"/>
    </location>
</feature>
<proteinExistence type="predicted"/>
<feature type="compositionally biased region" description="Polar residues" evidence="1">
    <location>
        <begin position="52"/>
        <end position="61"/>
    </location>
</feature>
<reference evidence="4" key="1">
    <citation type="submission" date="2011-12" db="EMBL/GenBank/DDBJ databases">
        <title>Complete genome sequence of Streptomyces cattleya strain DSM 46488.</title>
        <authorList>
            <person name="Ou H.-Y."/>
            <person name="Li P."/>
            <person name="Zhao C."/>
            <person name="O'Hagan D."/>
            <person name="Deng Z."/>
        </authorList>
    </citation>
    <scope>NUCLEOTIDE SEQUENCE [LARGE SCALE GENOMIC DNA]</scope>
    <source>
        <strain evidence="4">ATCC 35852 / DSM 46488 / JCM 4925 / NBRC 14057 / NRRL 8057</strain>
    </source>
</reference>
<keyword evidence="4" id="KW-1185">Reference proteome</keyword>
<dbReference type="AlphaFoldDB" id="G8WWR2"/>
<evidence type="ECO:0000256" key="2">
    <source>
        <dbReference type="SAM" id="SignalP"/>
    </source>
</evidence>
<dbReference type="Proteomes" id="UP000007842">
    <property type="component" value="Chromosome"/>
</dbReference>
<feature type="compositionally biased region" description="Low complexity" evidence="1">
    <location>
        <begin position="40"/>
        <end position="50"/>
    </location>
</feature>
<gene>
    <name evidence="3" type="ordered locus">SCATT_25780</name>
</gene>
<accession>G8WWR2</accession>
<dbReference type="STRING" id="1003195.SCATT_25780"/>
<sequence>MTVVGIVVLLIAALAFANRQGGGSGSAASGSDATGGSGKAPGPAATAPTGQRPVTTKTSGIATGFPGTAEGAQSAAANYAVALGGDGMFDAARRREIVGAVYDPAVANATIARLDKTYTDAGLLKRVGLTPKGTAPAGLTFVSRATPVGTKLDALGNGTAKVEVWCSSLFGLAGDGSTNPVSESWYTTTFDLRWADNDWKVTGFSQKDGPTPVGRDQTASTAKEMTDAVNGFGGLTYAR</sequence>
<evidence type="ECO:0000256" key="1">
    <source>
        <dbReference type="SAM" id="MobiDB-lite"/>
    </source>
</evidence>
<keyword evidence="2" id="KW-0732">Signal</keyword>
<dbReference type="HOGENOM" id="CLU_1008053_0_0_11"/>
<name>G8WWR2_STREN</name>
<feature type="signal peptide" evidence="2">
    <location>
        <begin position="1"/>
        <end position="17"/>
    </location>
</feature>
<dbReference type="eggNOG" id="ENOG5033DYY">
    <property type="taxonomic scope" value="Bacteria"/>
</dbReference>
<dbReference type="EMBL" id="CP003219">
    <property type="protein sequence ID" value="AEW94949.1"/>
    <property type="molecule type" value="Genomic_DNA"/>
</dbReference>
<feature type="region of interest" description="Disordered" evidence="1">
    <location>
        <begin position="20"/>
        <end position="65"/>
    </location>
</feature>